<proteinExistence type="inferred from homology"/>
<comment type="similarity">
    <text evidence="1 8">Belongs to the SOS response-associated peptidase family.</text>
</comment>
<evidence type="ECO:0000313" key="10">
    <source>
        <dbReference type="Proteomes" id="UP000286137"/>
    </source>
</evidence>
<keyword evidence="6" id="KW-0238">DNA-binding</keyword>
<dbReference type="GO" id="GO:0008233">
    <property type="term" value="F:peptidase activity"/>
    <property type="evidence" value="ECO:0007669"/>
    <property type="project" value="UniProtKB-KW"/>
</dbReference>
<keyword evidence="2 8" id="KW-0645">Protease</keyword>
<dbReference type="PANTHER" id="PTHR13604">
    <property type="entry name" value="DC12-RELATED"/>
    <property type="match status" value="1"/>
</dbReference>
<dbReference type="GO" id="GO:0016829">
    <property type="term" value="F:lyase activity"/>
    <property type="evidence" value="ECO:0007669"/>
    <property type="project" value="UniProtKB-KW"/>
</dbReference>
<dbReference type="GO" id="GO:0106300">
    <property type="term" value="P:protein-DNA covalent cross-linking repair"/>
    <property type="evidence" value="ECO:0007669"/>
    <property type="project" value="InterPro"/>
</dbReference>
<evidence type="ECO:0000256" key="3">
    <source>
        <dbReference type="ARBA" id="ARBA00022763"/>
    </source>
</evidence>
<evidence type="ECO:0000256" key="7">
    <source>
        <dbReference type="ARBA" id="ARBA00023239"/>
    </source>
</evidence>
<sequence>MCGRYYVDDETSREIEKIVRKLDQRLKIEHGQDIHPSESAVVLTKECREVAARQMQWGFPGFQGKGLLINARAEAILDKKTFRDSVLHRRCVIPARHFYEWNKNKEKYTFQSQKQDTILFMAGCYQIYNGQNRFVILTTQANASVAPVHERMPLLLERQELEDWIMEDAAVEFILAKKPILLHRTAEYEQLKLFS</sequence>
<evidence type="ECO:0000256" key="6">
    <source>
        <dbReference type="ARBA" id="ARBA00023125"/>
    </source>
</evidence>
<organism evidence="9 10">
    <name type="scientific">Mediterraneibacter gnavus</name>
    <name type="common">Ruminococcus gnavus</name>
    <dbReference type="NCBI Taxonomy" id="33038"/>
    <lineage>
        <taxon>Bacteria</taxon>
        <taxon>Bacillati</taxon>
        <taxon>Bacillota</taxon>
        <taxon>Clostridia</taxon>
        <taxon>Lachnospirales</taxon>
        <taxon>Lachnospiraceae</taxon>
        <taxon>Mediterraneibacter</taxon>
    </lineage>
</organism>
<comment type="caution">
    <text evidence="9">The sequence shown here is derived from an EMBL/GenBank/DDBJ whole genome shotgun (WGS) entry which is preliminary data.</text>
</comment>
<keyword evidence="5" id="KW-0190">Covalent protein-DNA linkage</keyword>
<dbReference type="EMBL" id="QRTJ01000016">
    <property type="protein sequence ID" value="RGQ67116.1"/>
    <property type="molecule type" value="Genomic_DNA"/>
</dbReference>
<evidence type="ECO:0000313" key="9">
    <source>
        <dbReference type="EMBL" id="RGQ67116.1"/>
    </source>
</evidence>
<dbReference type="Proteomes" id="UP000286137">
    <property type="component" value="Unassembled WGS sequence"/>
</dbReference>
<dbReference type="AlphaFoldDB" id="A0A412C1U6"/>
<keyword evidence="7" id="KW-0456">Lyase</keyword>
<accession>A0A412C1U6</accession>
<dbReference type="RefSeq" id="WP_118013771.1">
    <property type="nucleotide sequence ID" value="NZ_QRTJ01000016.1"/>
</dbReference>
<dbReference type="InterPro" id="IPR003738">
    <property type="entry name" value="SRAP"/>
</dbReference>
<name>A0A412C1U6_MEDGN</name>
<dbReference type="EC" id="3.4.-.-" evidence="8"/>
<dbReference type="Pfam" id="PF02586">
    <property type="entry name" value="SRAP"/>
    <property type="match status" value="1"/>
</dbReference>
<dbReference type="Gene3D" id="3.90.1680.10">
    <property type="entry name" value="SOS response associated peptidase-like"/>
    <property type="match status" value="1"/>
</dbReference>
<dbReference type="SUPFAM" id="SSF143081">
    <property type="entry name" value="BB1717-like"/>
    <property type="match status" value="1"/>
</dbReference>
<dbReference type="GO" id="GO:0003697">
    <property type="term" value="F:single-stranded DNA binding"/>
    <property type="evidence" value="ECO:0007669"/>
    <property type="project" value="InterPro"/>
</dbReference>
<evidence type="ECO:0000256" key="1">
    <source>
        <dbReference type="ARBA" id="ARBA00008136"/>
    </source>
</evidence>
<gene>
    <name evidence="9" type="ORF">DWY88_09450</name>
</gene>
<keyword evidence="3" id="KW-0227">DNA damage</keyword>
<evidence type="ECO:0000256" key="2">
    <source>
        <dbReference type="ARBA" id="ARBA00022670"/>
    </source>
</evidence>
<evidence type="ECO:0000256" key="5">
    <source>
        <dbReference type="ARBA" id="ARBA00023124"/>
    </source>
</evidence>
<keyword evidence="4 8" id="KW-0378">Hydrolase</keyword>
<protein>
    <recommendedName>
        <fullName evidence="8">Abasic site processing protein</fullName>
        <ecNumber evidence="8">3.4.-.-</ecNumber>
    </recommendedName>
</protein>
<reference evidence="9 10" key="1">
    <citation type="submission" date="2018-08" db="EMBL/GenBank/DDBJ databases">
        <title>A genome reference for cultivated species of the human gut microbiota.</title>
        <authorList>
            <person name="Zou Y."/>
            <person name="Xue W."/>
            <person name="Luo G."/>
        </authorList>
    </citation>
    <scope>NUCLEOTIDE SEQUENCE [LARGE SCALE GENOMIC DNA]</scope>
    <source>
        <strain evidence="9 10">AF27-4BH</strain>
    </source>
</reference>
<dbReference type="GO" id="GO:0006508">
    <property type="term" value="P:proteolysis"/>
    <property type="evidence" value="ECO:0007669"/>
    <property type="project" value="UniProtKB-KW"/>
</dbReference>
<dbReference type="InterPro" id="IPR036590">
    <property type="entry name" value="SRAP-like"/>
</dbReference>
<dbReference type="PANTHER" id="PTHR13604:SF0">
    <property type="entry name" value="ABASIC SITE PROCESSING PROTEIN HMCES"/>
    <property type="match status" value="1"/>
</dbReference>
<evidence type="ECO:0000256" key="8">
    <source>
        <dbReference type="RuleBase" id="RU364100"/>
    </source>
</evidence>
<evidence type="ECO:0000256" key="4">
    <source>
        <dbReference type="ARBA" id="ARBA00022801"/>
    </source>
</evidence>